<accession>A0A182T406</accession>
<sequence length="295" mass="31375">MLKIKSTYSRPQINTFVFLSFFSYPQISSVTSMSFLSDENLTFHRFSDGTISFTSERKKSMQNVLDGGGGGGGGGGPPMMTMVGGPNTKQIVPTSATIGAGDSNRTMNSTGGQTHTIERARKHSYTQATTGSSPIWTTNASFNNYTTNTITNSNRRHAGRPRSVAPGGGDATDGEGGGSTTTAGIPTLSDLRYLSSPSTNPNNSSVIQNGSTVKLISTKVNANTVAASDDQSNKQVVSTQLVTIVAVHYDTLGLIRYTCRSAISPGFGLGRTIPTVPEDRVMDAIRYPNRFLHKK</sequence>
<dbReference type="Proteomes" id="UP000075901">
    <property type="component" value="Unassembled WGS sequence"/>
</dbReference>
<evidence type="ECO:0000256" key="1">
    <source>
        <dbReference type="SAM" id="MobiDB-lite"/>
    </source>
</evidence>
<dbReference type="VEuPathDB" id="VectorBase:AMAM019185"/>
<protein>
    <submittedName>
        <fullName evidence="2">Uncharacterized protein</fullName>
    </submittedName>
</protein>
<proteinExistence type="predicted"/>
<name>A0A182T406_9DIPT</name>
<reference evidence="3" key="1">
    <citation type="submission" date="2013-09" db="EMBL/GenBank/DDBJ databases">
        <title>The Genome Sequence of Anopheles maculatus species B.</title>
        <authorList>
            <consortium name="The Broad Institute Genomics Platform"/>
            <person name="Neafsey D.E."/>
            <person name="Besansky N."/>
            <person name="Howell P."/>
            <person name="Walton C."/>
            <person name="Young S.K."/>
            <person name="Zeng Q."/>
            <person name="Gargeya S."/>
            <person name="Fitzgerald M."/>
            <person name="Haas B."/>
            <person name="Abouelleil A."/>
            <person name="Allen A.W."/>
            <person name="Alvarado L."/>
            <person name="Arachchi H.M."/>
            <person name="Berlin A.M."/>
            <person name="Chapman S.B."/>
            <person name="Gainer-Dewar J."/>
            <person name="Goldberg J."/>
            <person name="Griggs A."/>
            <person name="Gujja S."/>
            <person name="Hansen M."/>
            <person name="Howarth C."/>
            <person name="Imamovic A."/>
            <person name="Ireland A."/>
            <person name="Larimer J."/>
            <person name="McCowan C."/>
            <person name="Murphy C."/>
            <person name="Pearson M."/>
            <person name="Poon T.W."/>
            <person name="Priest M."/>
            <person name="Roberts A."/>
            <person name="Saif S."/>
            <person name="Shea T."/>
            <person name="Sisk P."/>
            <person name="Sykes S."/>
            <person name="Wortman J."/>
            <person name="Nusbaum C."/>
            <person name="Birren B."/>
        </authorList>
    </citation>
    <scope>NUCLEOTIDE SEQUENCE [LARGE SCALE GENOMIC DNA]</scope>
    <source>
        <strain evidence="3">maculatus3</strain>
    </source>
</reference>
<keyword evidence="3" id="KW-1185">Reference proteome</keyword>
<feature type="compositionally biased region" description="Gly residues" evidence="1">
    <location>
        <begin position="166"/>
        <end position="179"/>
    </location>
</feature>
<dbReference type="EnsemblMetazoa" id="AMAM019185-RA">
    <property type="protein sequence ID" value="AMAM019185-PA"/>
    <property type="gene ID" value="AMAM019185"/>
</dbReference>
<dbReference type="AlphaFoldDB" id="A0A182T406"/>
<reference evidence="2" key="2">
    <citation type="submission" date="2020-05" db="UniProtKB">
        <authorList>
            <consortium name="EnsemblMetazoa"/>
        </authorList>
    </citation>
    <scope>IDENTIFICATION</scope>
    <source>
        <strain evidence="2">maculatus3</strain>
    </source>
</reference>
<feature type="region of interest" description="Disordered" evidence="1">
    <location>
        <begin position="148"/>
        <end position="186"/>
    </location>
</feature>
<organism evidence="2 3">
    <name type="scientific">Anopheles maculatus</name>
    <dbReference type="NCBI Taxonomy" id="74869"/>
    <lineage>
        <taxon>Eukaryota</taxon>
        <taxon>Metazoa</taxon>
        <taxon>Ecdysozoa</taxon>
        <taxon>Arthropoda</taxon>
        <taxon>Hexapoda</taxon>
        <taxon>Insecta</taxon>
        <taxon>Pterygota</taxon>
        <taxon>Neoptera</taxon>
        <taxon>Endopterygota</taxon>
        <taxon>Diptera</taxon>
        <taxon>Nematocera</taxon>
        <taxon>Culicoidea</taxon>
        <taxon>Culicidae</taxon>
        <taxon>Anophelinae</taxon>
        <taxon>Anopheles</taxon>
        <taxon>Anopheles maculatus group</taxon>
    </lineage>
</organism>
<evidence type="ECO:0000313" key="3">
    <source>
        <dbReference type="Proteomes" id="UP000075901"/>
    </source>
</evidence>
<evidence type="ECO:0000313" key="2">
    <source>
        <dbReference type="EnsemblMetazoa" id="AMAM019185-PA"/>
    </source>
</evidence>